<sequence length="75" mass="8220">MHQSEPIPQRRSGHGPTCTRKHARRRQALAHPWPIPASESWSARTGSPRGPRSAASGTAQRPPRTRRAARGPARA</sequence>
<proteinExistence type="predicted"/>
<protein>
    <submittedName>
        <fullName evidence="2">Uncharacterized protein</fullName>
    </submittedName>
</protein>
<feature type="region of interest" description="Disordered" evidence="1">
    <location>
        <begin position="1"/>
        <end position="75"/>
    </location>
</feature>
<feature type="compositionally biased region" description="Basic residues" evidence="1">
    <location>
        <begin position="19"/>
        <end position="28"/>
    </location>
</feature>
<reference evidence="2" key="1">
    <citation type="submission" date="2014-09" db="EMBL/GenBank/DDBJ databases">
        <authorList>
            <person name="Magalhaes I.L.F."/>
            <person name="Oliveira U."/>
            <person name="Santos F.R."/>
            <person name="Vidigal T.H.D.A."/>
            <person name="Brescovit A.D."/>
            <person name="Santos A.J."/>
        </authorList>
    </citation>
    <scope>NUCLEOTIDE SEQUENCE</scope>
    <source>
        <tissue evidence="2">Shoot tissue taken approximately 20 cm above the soil surface</tissue>
    </source>
</reference>
<evidence type="ECO:0000313" key="2">
    <source>
        <dbReference type="EMBL" id="JAD33587.1"/>
    </source>
</evidence>
<organism evidence="2">
    <name type="scientific">Arundo donax</name>
    <name type="common">Giant reed</name>
    <name type="synonym">Donax arundinaceus</name>
    <dbReference type="NCBI Taxonomy" id="35708"/>
    <lineage>
        <taxon>Eukaryota</taxon>
        <taxon>Viridiplantae</taxon>
        <taxon>Streptophyta</taxon>
        <taxon>Embryophyta</taxon>
        <taxon>Tracheophyta</taxon>
        <taxon>Spermatophyta</taxon>
        <taxon>Magnoliopsida</taxon>
        <taxon>Liliopsida</taxon>
        <taxon>Poales</taxon>
        <taxon>Poaceae</taxon>
        <taxon>PACMAD clade</taxon>
        <taxon>Arundinoideae</taxon>
        <taxon>Arundineae</taxon>
        <taxon>Arundo</taxon>
    </lineage>
</organism>
<dbReference type="AlphaFoldDB" id="A0A0A8ZFG5"/>
<name>A0A0A8ZFG5_ARUDO</name>
<evidence type="ECO:0000256" key="1">
    <source>
        <dbReference type="SAM" id="MobiDB-lite"/>
    </source>
</evidence>
<dbReference type="EMBL" id="GBRH01264308">
    <property type="protein sequence ID" value="JAD33587.1"/>
    <property type="molecule type" value="Transcribed_RNA"/>
</dbReference>
<accession>A0A0A8ZFG5</accession>
<reference evidence="2" key="2">
    <citation type="journal article" date="2015" name="Data Brief">
        <title>Shoot transcriptome of the giant reed, Arundo donax.</title>
        <authorList>
            <person name="Barrero R.A."/>
            <person name="Guerrero F.D."/>
            <person name="Moolhuijzen P."/>
            <person name="Goolsby J.A."/>
            <person name="Tidwell J."/>
            <person name="Bellgard S.E."/>
            <person name="Bellgard M.I."/>
        </authorList>
    </citation>
    <scope>NUCLEOTIDE SEQUENCE</scope>
    <source>
        <tissue evidence="2">Shoot tissue taken approximately 20 cm above the soil surface</tissue>
    </source>
</reference>